<evidence type="ECO:0000256" key="3">
    <source>
        <dbReference type="ARBA" id="ARBA00022723"/>
    </source>
</evidence>
<keyword evidence="7" id="KW-0472">Membrane</keyword>
<dbReference type="SUPFAM" id="SSF49313">
    <property type="entry name" value="Cadherin-like"/>
    <property type="match status" value="3"/>
</dbReference>
<dbReference type="PANTHER" id="PTHR24027">
    <property type="entry name" value="CADHERIN-23"/>
    <property type="match status" value="1"/>
</dbReference>
<evidence type="ECO:0000256" key="8">
    <source>
        <dbReference type="ARBA" id="ARBA00023180"/>
    </source>
</evidence>
<feature type="non-terminal residue" evidence="11">
    <location>
        <position position="1"/>
    </location>
</feature>
<keyword evidence="3" id="KW-0479">Metal-binding</keyword>
<reference evidence="11 12" key="1">
    <citation type="submission" date="2024-05" db="EMBL/GenBank/DDBJ databases">
        <title>Genome sequencing and assembly of Indian major carp, Cirrhinus mrigala (Hamilton, 1822).</title>
        <authorList>
            <person name="Mohindra V."/>
            <person name="Chowdhury L.M."/>
            <person name="Lal K."/>
            <person name="Jena J.K."/>
        </authorList>
    </citation>
    <scope>NUCLEOTIDE SEQUENCE [LARGE SCALE GENOMIC DNA]</scope>
    <source>
        <strain evidence="11">CM1030</strain>
        <tissue evidence="11">Blood</tissue>
    </source>
</reference>
<evidence type="ECO:0000256" key="4">
    <source>
        <dbReference type="ARBA" id="ARBA00022737"/>
    </source>
</evidence>
<dbReference type="GO" id="GO:0009653">
    <property type="term" value="P:anatomical structure morphogenesis"/>
    <property type="evidence" value="ECO:0007669"/>
    <property type="project" value="UniProtKB-ARBA"/>
</dbReference>
<dbReference type="FunFam" id="2.60.40.60:FF:000019">
    <property type="entry name" value="Cadherin 2"/>
    <property type="match status" value="1"/>
</dbReference>
<feature type="non-terminal residue" evidence="11">
    <location>
        <position position="244"/>
    </location>
</feature>
<dbReference type="InterPro" id="IPR039808">
    <property type="entry name" value="Cadherin"/>
</dbReference>
<proteinExistence type="predicted"/>
<gene>
    <name evidence="11" type="ORF">M9458_029798</name>
</gene>
<keyword evidence="8" id="KW-0325">Glycoprotein</keyword>
<dbReference type="GO" id="GO:0005886">
    <property type="term" value="C:plasma membrane"/>
    <property type="evidence" value="ECO:0007669"/>
    <property type="project" value="UniProtKB-SubCell"/>
</dbReference>
<protein>
    <recommendedName>
        <fullName evidence="10">Cadherin domain-containing protein</fullName>
    </recommendedName>
</protein>
<dbReference type="Pfam" id="PF00028">
    <property type="entry name" value="Cadherin"/>
    <property type="match status" value="2"/>
</dbReference>
<comment type="caution">
    <text evidence="11">The sequence shown here is derived from an EMBL/GenBank/DDBJ whole genome shotgun (WGS) entry which is preliminary data.</text>
</comment>
<evidence type="ECO:0000313" key="12">
    <source>
        <dbReference type="Proteomes" id="UP001529510"/>
    </source>
</evidence>
<keyword evidence="4" id="KW-0677">Repeat</keyword>
<keyword evidence="6" id="KW-0130">Cell adhesion</keyword>
<dbReference type="InterPro" id="IPR015919">
    <property type="entry name" value="Cadherin-like_sf"/>
</dbReference>
<dbReference type="CDD" id="cd11304">
    <property type="entry name" value="Cadherin_repeat"/>
    <property type="match status" value="2"/>
</dbReference>
<keyword evidence="12" id="KW-1185">Reference proteome</keyword>
<dbReference type="GO" id="GO:0005509">
    <property type="term" value="F:calcium ion binding"/>
    <property type="evidence" value="ECO:0007669"/>
    <property type="project" value="UniProtKB-UniRule"/>
</dbReference>
<name>A0ABD0PJA7_CIRMR</name>
<dbReference type="AlphaFoldDB" id="A0ABD0PJA7"/>
<evidence type="ECO:0000259" key="10">
    <source>
        <dbReference type="PROSITE" id="PS50268"/>
    </source>
</evidence>
<comment type="subcellular location">
    <subcellularLocation>
        <location evidence="1">Cell membrane</location>
    </subcellularLocation>
</comment>
<dbReference type="PRINTS" id="PR00205">
    <property type="entry name" value="CADHERIN"/>
</dbReference>
<evidence type="ECO:0000256" key="9">
    <source>
        <dbReference type="PROSITE-ProRule" id="PRU00043"/>
    </source>
</evidence>
<accession>A0ABD0PJA7</accession>
<dbReference type="PANTHER" id="PTHR24027:SF319">
    <property type="entry name" value="CADHERIN-1"/>
    <property type="match status" value="1"/>
</dbReference>
<evidence type="ECO:0000256" key="2">
    <source>
        <dbReference type="ARBA" id="ARBA00022475"/>
    </source>
</evidence>
<dbReference type="EMBL" id="JAMKFB020000015">
    <property type="protein sequence ID" value="KAL0173830.1"/>
    <property type="molecule type" value="Genomic_DNA"/>
</dbReference>
<feature type="domain" description="Cadherin" evidence="10">
    <location>
        <begin position="97"/>
        <end position="208"/>
    </location>
</feature>
<dbReference type="GO" id="GO:0098742">
    <property type="term" value="P:cell-cell adhesion via plasma-membrane adhesion molecules"/>
    <property type="evidence" value="ECO:0007669"/>
    <property type="project" value="UniProtKB-ARBA"/>
</dbReference>
<dbReference type="PROSITE" id="PS00232">
    <property type="entry name" value="CADHERIN_1"/>
    <property type="match status" value="1"/>
</dbReference>
<keyword evidence="2" id="KW-1003">Cell membrane</keyword>
<dbReference type="SMART" id="SM00112">
    <property type="entry name" value="CA"/>
    <property type="match status" value="2"/>
</dbReference>
<dbReference type="Proteomes" id="UP001529510">
    <property type="component" value="Unassembled WGS sequence"/>
</dbReference>
<feature type="domain" description="Cadherin" evidence="10">
    <location>
        <begin position="3"/>
        <end position="96"/>
    </location>
</feature>
<evidence type="ECO:0000256" key="5">
    <source>
        <dbReference type="ARBA" id="ARBA00022837"/>
    </source>
</evidence>
<evidence type="ECO:0000256" key="7">
    <source>
        <dbReference type="ARBA" id="ARBA00023136"/>
    </source>
</evidence>
<dbReference type="InterPro" id="IPR002126">
    <property type="entry name" value="Cadherin-like_dom"/>
</dbReference>
<evidence type="ECO:0000256" key="1">
    <source>
        <dbReference type="ARBA" id="ARBA00004236"/>
    </source>
</evidence>
<dbReference type="InterPro" id="IPR020894">
    <property type="entry name" value="Cadherin_CS"/>
</dbReference>
<dbReference type="FunFam" id="2.60.40.60:FF:000022">
    <property type="entry name" value="Cadherin 2"/>
    <property type="match status" value="1"/>
</dbReference>
<evidence type="ECO:0000313" key="11">
    <source>
        <dbReference type="EMBL" id="KAL0173830.1"/>
    </source>
</evidence>
<dbReference type="PROSITE" id="PS50268">
    <property type="entry name" value="CADHERIN_2"/>
    <property type="match status" value="2"/>
</dbReference>
<keyword evidence="5 9" id="KW-0106">Calcium</keyword>
<dbReference type="Gene3D" id="2.60.40.60">
    <property type="entry name" value="Cadherins"/>
    <property type="match status" value="2"/>
</dbReference>
<evidence type="ECO:0000256" key="6">
    <source>
        <dbReference type="ARBA" id="ARBA00022889"/>
    </source>
</evidence>
<organism evidence="11 12">
    <name type="scientific">Cirrhinus mrigala</name>
    <name type="common">Mrigala</name>
    <dbReference type="NCBI Taxonomy" id="683832"/>
    <lineage>
        <taxon>Eukaryota</taxon>
        <taxon>Metazoa</taxon>
        <taxon>Chordata</taxon>
        <taxon>Craniata</taxon>
        <taxon>Vertebrata</taxon>
        <taxon>Euteleostomi</taxon>
        <taxon>Actinopterygii</taxon>
        <taxon>Neopterygii</taxon>
        <taxon>Teleostei</taxon>
        <taxon>Ostariophysi</taxon>
        <taxon>Cypriniformes</taxon>
        <taxon>Cyprinidae</taxon>
        <taxon>Labeoninae</taxon>
        <taxon>Labeonini</taxon>
        <taxon>Cirrhinus</taxon>
    </lineage>
</organism>
<sequence>YEFMTVTATDADDPDTDNGIVNYAIVSQEPQLPKPNMFNIDILSGSICVRETGMDREQWPRYTLLIVAADMEGNGLSATGTAVITITDSNDNPPQFEQTSYVVSVPENKVGALVAKLTVTDGDEVGSPAWSTKYWIISGDRDDSFNVSTGPTQLEGIINTVKPLDFEKTEQYVLSVIVENDDSFVGSLPTSTATVTVNVEDVNEPPEFDPKEKLIFKPENSPVDTELVIYTAIDPDTGKTQKIT</sequence>